<feature type="domain" description="RSE1/DDB1/CPSF1 C-terminal" evidence="1">
    <location>
        <begin position="1"/>
        <end position="43"/>
    </location>
</feature>
<dbReference type="Proteomes" id="UP000676336">
    <property type="component" value="Unassembled WGS sequence"/>
</dbReference>
<evidence type="ECO:0000313" key="2">
    <source>
        <dbReference type="EMBL" id="CAF4666581.1"/>
    </source>
</evidence>
<comment type="caution">
    <text evidence="2">The sequence shown here is derived from an EMBL/GenBank/DDBJ whole genome shotgun (WGS) entry which is preliminary data.</text>
</comment>
<name>A0A8S2ZYG8_9BILA</name>
<proteinExistence type="predicted"/>
<accession>A0A8S2ZYG8</accession>
<protein>
    <recommendedName>
        <fullName evidence="1">RSE1/DDB1/CPSF1 C-terminal domain-containing protein</fullName>
    </recommendedName>
</protein>
<sequence>TLDGAIGCLLPLNEKIFRRLAMLQNSLTTMFPQYCGLNPKSFR</sequence>
<dbReference type="InterPro" id="IPR004871">
    <property type="entry name" value="RSE1/DDB1/CPSF1_C"/>
</dbReference>
<evidence type="ECO:0000313" key="4">
    <source>
        <dbReference type="Proteomes" id="UP000676336"/>
    </source>
</evidence>
<dbReference type="GO" id="GO:0005634">
    <property type="term" value="C:nucleus"/>
    <property type="evidence" value="ECO:0007669"/>
    <property type="project" value="InterPro"/>
</dbReference>
<dbReference type="GO" id="GO:0003676">
    <property type="term" value="F:nucleic acid binding"/>
    <property type="evidence" value="ECO:0007669"/>
    <property type="project" value="InterPro"/>
</dbReference>
<dbReference type="EMBL" id="CAJOBI010118474">
    <property type="protein sequence ID" value="CAF4666581.1"/>
    <property type="molecule type" value="Genomic_DNA"/>
</dbReference>
<evidence type="ECO:0000313" key="3">
    <source>
        <dbReference type="EMBL" id="CAF4694814.1"/>
    </source>
</evidence>
<gene>
    <name evidence="3" type="ORF">BYL167_LOCUS43865</name>
    <name evidence="2" type="ORF">SMN809_LOCUS41720</name>
</gene>
<dbReference type="Proteomes" id="UP000681967">
    <property type="component" value="Unassembled WGS sequence"/>
</dbReference>
<dbReference type="Pfam" id="PF03178">
    <property type="entry name" value="CPSF_A"/>
    <property type="match status" value="1"/>
</dbReference>
<reference evidence="2" key="1">
    <citation type="submission" date="2021-02" db="EMBL/GenBank/DDBJ databases">
        <authorList>
            <person name="Nowell W R."/>
        </authorList>
    </citation>
    <scope>NUCLEOTIDE SEQUENCE</scope>
</reference>
<organism evidence="2 4">
    <name type="scientific">Rotaria magnacalcarata</name>
    <dbReference type="NCBI Taxonomy" id="392030"/>
    <lineage>
        <taxon>Eukaryota</taxon>
        <taxon>Metazoa</taxon>
        <taxon>Spiralia</taxon>
        <taxon>Gnathifera</taxon>
        <taxon>Rotifera</taxon>
        <taxon>Eurotatoria</taxon>
        <taxon>Bdelloidea</taxon>
        <taxon>Philodinida</taxon>
        <taxon>Philodinidae</taxon>
        <taxon>Rotaria</taxon>
    </lineage>
</organism>
<dbReference type="EMBL" id="CAJOBH010117710">
    <property type="protein sequence ID" value="CAF4694814.1"/>
    <property type="molecule type" value="Genomic_DNA"/>
</dbReference>
<dbReference type="AlphaFoldDB" id="A0A8S2ZYG8"/>
<evidence type="ECO:0000259" key="1">
    <source>
        <dbReference type="Pfam" id="PF03178"/>
    </source>
</evidence>
<feature type="non-terminal residue" evidence="2">
    <location>
        <position position="1"/>
    </location>
</feature>